<dbReference type="GO" id="GO:0019911">
    <property type="term" value="F:structural constituent of myelin sheath"/>
    <property type="evidence" value="ECO:0007669"/>
    <property type="project" value="TreeGrafter"/>
</dbReference>
<feature type="domain" description="MARVEL" evidence="7">
    <location>
        <begin position="26"/>
        <end position="166"/>
    </location>
</feature>
<dbReference type="OMA" id="AAHKYEG"/>
<reference evidence="9" key="1">
    <citation type="submission" date="2018-12" db="EMBL/GenBank/DDBJ databases">
        <authorList>
            <person name="Yazar S."/>
        </authorList>
    </citation>
    <scope>NUCLEOTIDE SEQUENCE [LARGE SCALE GENOMIC DNA]</scope>
</reference>
<keyword evidence="3 6" id="KW-1133">Transmembrane helix</keyword>
<accession>A0A4X2LDY5</accession>
<dbReference type="Proteomes" id="UP000314987">
    <property type="component" value="Unassembled WGS sequence"/>
</dbReference>
<keyword evidence="2 5" id="KW-0812">Transmembrane</keyword>
<evidence type="ECO:0000256" key="6">
    <source>
        <dbReference type="SAM" id="Phobius"/>
    </source>
</evidence>
<evidence type="ECO:0000313" key="9">
    <source>
        <dbReference type="Proteomes" id="UP000314987"/>
    </source>
</evidence>
<dbReference type="InterPro" id="IPR008253">
    <property type="entry name" value="Marvel"/>
</dbReference>
<feature type="transmembrane region" description="Helical" evidence="6">
    <location>
        <begin position="33"/>
        <end position="52"/>
    </location>
</feature>
<dbReference type="GO" id="GO:0042552">
    <property type="term" value="P:myelination"/>
    <property type="evidence" value="ECO:0007669"/>
    <property type="project" value="TreeGrafter"/>
</dbReference>
<dbReference type="AlphaFoldDB" id="A0A4X2LDY5"/>
<dbReference type="RefSeq" id="XP_027715660.1">
    <property type="nucleotide sequence ID" value="XM_027859859.1"/>
</dbReference>
<evidence type="ECO:0000256" key="2">
    <source>
        <dbReference type="ARBA" id="ARBA00022692"/>
    </source>
</evidence>
<dbReference type="Ensembl" id="ENSVURT00010025216.1">
    <property type="protein sequence ID" value="ENSVURP00010022153.1"/>
    <property type="gene ID" value="ENSVURG00010016976.1"/>
</dbReference>
<reference evidence="8" key="2">
    <citation type="submission" date="2025-08" db="UniProtKB">
        <authorList>
            <consortium name="Ensembl"/>
        </authorList>
    </citation>
    <scope>IDENTIFICATION</scope>
</reference>
<dbReference type="PANTHER" id="PTHR22776">
    <property type="entry name" value="MARVEL-CONTAINING POTENTIAL LIPID RAFT-ASSOCIATED PROTEIN"/>
    <property type="match status" value="1"/>
</dbReference>
<feature type="transmembrane region" description="Helical" evidence="6">
    <location>
        <begin position="137"/>
        <end position="160"/>
    </location>
</feature>
<dbReference type="PROSITE" id="PS51225">
    <property type="entry name" value="MARVEL"/>
    <property type="match status" value="1"/>
</dbReference>
<proteinExistence type="predicted"/>
<reference evidence="8" key="3">
    <citation type="submission" date="2025-09" db="UniProtKB">
        <authorList>
            <consortium name="Ensembl"/>
        </authorList>
    </citation>
    <scope>IDENTIFICATION</scope>
</reference>
<dbReference type="RefSeq" id="XP_027715669.1">
    <property type="nucleotide sequence ID" value="XM_027859868.1"/>
</dbReference>
<keyword evidence="9" id="KW-1185">Reference proteome</keyword>
<dbReference type="GeneTree" id="ENSGT00510000049375"/>
<feature type="transmembrane region" description="Helical" evidence="6">
    <location>
        <begin position="58"/>
        <end position="82"/>
    </location>
</feature>
<dbReference type="OrthoDB" id="9938733at2759"/>
<dbReference type="InterPro" id="IPR050578">
    <property type="entry name" value="MARVEL-CKLF_proteins"/>
</dbReference>
<evidence type="ECO:0000313" key="8">
    <source>
        <dbReference type="Ensembl" id="ENSVURP00010022153.1"/>
    </source>
</evidence>
<dbReference type="RefSeq" id="XP_027715652.1">
    <property type="nucleotide sequence ID" value="XM_027859851.1"/>
</dbReference>
<keyword evidence="4 5" id="KW-0472">Membrane</keyword>
<dbReference type="Pfam" id="PF01284">
    <property type="entry name" value="MARVEL"/>
    <property type="match status" value="1"/>
</dbReference>
<evidence type="ECO:0000256" key="1">
    <source>
        <dbReference type="ARBA" id="ARBA00004141"/>
    </source>
</evidence>
<protein>
    <submittedName>
        <fullName evidence="8">MARVEL domain containing 1</fullName>
    </submittedName>
</protein>
<dbReference type="CTD" id="83742"/>
<evidence type="ECO:0000259" key="7">
    <source>
        <dbReference type="PROSITE" id="PS51225"/>
    </source>
</evidence>
<feature type="transmembrane region" description="Helical" evidence="6">
    <location>
        <begin position="94"/>
        <end position="117"/>
    </location>
</feature>
<organism evidence="8 9">
    <name type="scientific">Vombatus ursinus</name>
    <name type="common">Common wombat</name>
    <dbReference type="NCBI Taxonomy" id="29139"/>
    <lineage>
        <taxon>Eukaryota</taxon>
        <taxon>Metazoa</taxon>
        <taxon>Chordata</taxon>
        <taxon>Craniata</taxon>
        <taxon>Vertebrata</taxon>
        <taxon>Euteleostomi</taxon>
        <taxon>Mammalia</taxon>
        <taxon>Metatheria</taxon>
        <taxon>Diprotodontia</taxon>
        <taxon>Vombatidae</taxon>
        <taxon>Vombatus</taxon>
    </lineage>
</organism>
<sequence>MRPPPPRQPPPPAAGARSSVSLQRSFLRSPIGVLRLLQLLAGAAFWITIASSKYQGPVHFALFVSVFFWLLTAGLYFTTLLGKHELVPLLGPRWLLTNVVHDLLAAGLYVAASGIMIDQTQRHSYCNLKRYPLPCAYNAFLAASVCGCFCLSLYLLSALYGSCRRCRGHQDLA</sequence>
<dbReference type="GeneID" id="114041412"/>
<dbReference type="PANTHER" id="PTHR22776:SF28">
    <property type="entry name" value="MARVEL DOMAIN-CONTAINING PROTEIN 1"/>
    <property type="match status" value="1"/>
</dbReference>
<dbReference type="STRING" id="29139.ENSVURP00010022153"/>
<dbReference type="GO" id="GO:0016020">
    <property type="term" value="C:membrane"/>
    <property type="evidence" value="ECO:0007669"/>
    <property type="project" value="UniProtKB-SubCell"/>
</dbReference>
<evidence type="ECO:0000256" key="4">
    <source>
        <dbReference type="ARBA" id="ARBA00023136"/>
    </source>
</evidence>
<name>A0A4X2LDY5_VOMUR</name>
<comment type="subcellular location">
    <subcellularLocation>
        <location evidence="1">Membrane</location>
        <topology evidence="1">Multi-pass membrane protein</topology>
    </subcellularLocation>
</comment>
<evidence type="ECO:0000256" key="5">
    <source>
        <dbReference type="PROSITE-ProRule" id="PRU00581"/>
    </source>
</evidence>
<evidence type="ECO:0000256" key="3">
    <source>
        <dbReference type="ARBA" id="ARBA00022989"/>
    </source>
</evidence>
<gene>
    <name evidence="8" type="primary">MARVELD1</name>
</gene>